<proteinExistence type="predicted"/>
<evidence type="ECO:0000313" key="2">
    <source>
        <dbReference type="Proteomes" id="UP000183002"/>
    </source>
</evidence>
<accession>A0A1H8J287</accession>
<reference evidence="1 2" key="1">
    <citation type="submission" date="2016-10" db="EMBL/GenBank/DDBJ databases">
        <authorList>
            <person name="de Groot N.N."/>
        </authorList>
    </citation>
    <scope>NUCLEOTIDE SEQUENCE [LARGE SCALE GENOMIC DNA]</scope>
    <source>
        <strain evidence="1 2">CGMCC 1.10836</strain>
    </source>
</reference>
<dbReference type="STRING" id="1077947.SAMN05216227_10237"/>
<dbReference type="EMBL" id="FOCO01000023">
    <property type="protein sequence ID" value="SEN74781.1"/>
    <property type="molecule type" value="Genomic_DNA"/>
</dbReference>
<gene>
    <name evidence="1" type="ORF">SAMN05216227_10237</name>
</gene>
<dbReference type="Proteomes" id="UP000183002">
    <property type="component" value="Unassembled WGS sequence"/>
</dbReference>
<protein>
    <submittedName>
        <fullName evidence="1">Uncharacterized protein</fullName>
    </submittedName>
</protein>
<keyword evidence="2" id="KW-1185">Reference proteome</keyword>
<sequence length="169" mass="19245">MAVSIHPQLSLMALEGLRMVAEGEDKVIEGWLKYGAALNKGRSLCAGDREFGRWVEENVHWQVAIAPEPHDRLAAMWAACEPHNFSNTRRAHPRVRTVRGLQVESAIPKARFIDFVMARNLAPALPYTLSPTPPTVCPRIRFWSRDTTSAKINRSFILCRREWITCFSF</sequence>
<dbReference type="AlphaFoldDB" id="A0A1H8J287"/>
<organism evidence="1 2">
    <name type="scientific">Pseudorhodobacter antarcticus</name>
    <dbReference type="NCBI Taxonomy" id="1077947"/>
    <lineage>
        <taxon>Bacteria</taxon>
        <taxon>Pseudomonadati</taxon>
        <taxon>Pseudomonadota</taxon>
        <taxon>Alphaproteobacteria</taxon>
        <taxon>Rhodobacterales</taxon>
        <taxon>Paracoccaceae</taxon>
        <taxon>Pseudorhodobacter</taxon>
    </lineage>
</organism>
<name>A0A1H8J287_9RHOB</name>
<evidence type="ECO:0000313" key="1">
    <source>
        <dbReference type="EMBL" id="SEN74781.1"/>
    </source>
</evidence>